<keyword evidence="3 4" id="KW-0408">Iron</keyword>
<dbReference type="InterPro" id="IPR036909">
    <property type="entry name" value="Cyt_c-like_dom_sf"/>
</dbReference>
<accession>A0A4P2VLZ8</accession>
<keyword evidence="6" id="KW-0812">Transmembrane</keyword>
<evidence type="ECO:0000313" key="9">
    <source>
        <dbReference type="Proteomes" id="UP000291236"/>
    </source>
</evidence>
<evidence type="ECO:0000256" key="3">
    <source>
        <dbReference type="ARBA" id="ARBA00023004"/>
    </source>
</evidence>
<gene>
    <name evidence="8" type="ORF">JCM31447_317200</name>
</gene>
<dbReference type="KEGG" id="sbf:JCM31447_317200"/>
<evidence type="ECO:0000256" key="1">
    <source>
        <dbReference type="ARBA" id="ARBA00022617"/>
    </source>
</evidence>
<proteinExistence type="predicted"/>
<dbReference type="Gene3D" id="1.10.760.10">
    <property type="entry name" value="Cytochrome c-like domain"/>
    <property type="match status" value="1"/>
</dbReference>
<dbReference type="AlphaFoldDB" id="A0A4P2VLZ8"/>
<dbReference type="Pfam" id="PF00034">
    <property type="entry name" value="Cytochrom_C"/>
    <property type="match status" value="1"/>
</dbReference>
<evidence type="ECO:0000256" key="6">
    <source>
        <dbReference type="SAM" id="Phobius"/>
    </source>
</evidence>
<protein>
    <recommendedName>
        <fullName evidence="7">Cytochrome c domain-containing protein</fullName>
    </recommendedName>
</protein>
<reference evidence="8 9" key="1">
    <citation type="submission" date="2018-12" db="EMBL/GenBank/DDBJ databases">
        <title>Rubrispira sanarue gen. nov., sp., nov., a member of the order Silvanigrellales, isolated from a brackish lake in Hamamatsu Japan.</title>
        <authorList>
            <person name="Maejima Y."/>
            <person name="Iino T."/>
            <person name="Muraguchi Y."/>
            <person name="Fukuda K."/>
            <person name="Nojiri H."/>
            <person name="Ohkuma M."/>
            <person name="Moriuchi R."/>
            <person name="Dohra H."/>
            <person name="Kimbara K."/>
            <person name="Shintani M."/>
        </authorList>
    </citation>
    <scope>NUCLEOTIDE SEQUENCE [LARGE SCALE GENOMIC DNA]</scope>
    <source>
        <strain evidence="8 9">RF1110005</strain>
    </source>
</reference>
<dbReference type="OrthoDB" id="9808312at2"/>
<dbReference type="EMBL" id="AP019368">
    <property type="protein sequence ID" value="BBH52429.1"/>
    <property type="molecule type" value="Genomic_DNA"/>
</dbReference>
<keyword evidence="2 4" id="KW-0479">Metal-binding</keyword>
<organism evidence="8 9">
    <name type="scientific">Fluviispira sanaruensis</name>
    <dbReference type="NCBI Taxonomy" id="2493639"/>
    <lineage>
        <taxon>Bacteria</taxon>
        <taxon>Pseudomonadati</taxon>
        <taxon>Bdellovibrionota</taxon>
        <taxon>Oligoflexia</taxon>
        <taxon>Silvanigrellales</taxon>
        <taxon>Silvanigrellaceae</taxon>
        <taxon>Fluviispira</taxon>
    </lineage>
</organism>
<keyword evidence="6" id="KW-1133">Transmembrane helix</keyword>
<dbReference type="GO" id="GO:0046872">
    <property type="term" value="F:metal ion binding"/>
    <property type="evidence" value="ECO:0007669"/>
    <property type="project" value="UniProtKB-KW"/>
</dbReference>
<feature type="domain" description="Cytochrome c" evidence="7">
    <location>
        <begin position="82"/>
        <end position="174"/>
    </location>
</feature>
<evidence type="ECO:0000256" key="4">
    <source>
        <dbReference type="PROSITE-ProRule" id="PRU00433"/>
    </source>
</evidence>
<dbReference type="GO" id="GO:0009055">
    <property type="term" value="F:electron transfer activity"/>
    <property type="evidence" value="ECO:0007669"/>
    <property type="project" value="InterPro"/>
</dbReference>
<evidence type="ECO:0000259" key="7">
    <source>
        <dbReference type="PROSITE" id="PS51007"/>
    </source>
</evidence>
<dbReference type="InterPro" id="IPR009056">
    <property type="entry name" value="Cyt_c-like_dom"/>
</dbReference>
<evidence type="ECO:0000313" key="8">
    <source>
        <dbReference type="EMBL" id="BBH52429.1"/>
    </source>
</evidence>
<feature type="region of interest" description="Disordered" evidence="5">
    <location>
        <begin position="54"/>
        <end position="79"/>
    </location>
</feature>
<name>A0A4P2VLZ8_FLUSA</name>
<dbReference type="RefSeq" id="WP_130606924.1">
    <property type="nucleotide sequence ID" value="NZ_AP019368.1"/>
</dbReference>
<dbReference type="SUPFAM" id="SSF46626">
    <property type="entry name" value="Cytochrome c"/>
    <property type="match status" value="1"/>
</dbReference>
<dbReference type="GO" id="GO:0020037">
    <property type="term" value="F:heme binding"/>
    <property type="evidence" value="ECO:0007669"/>
    <property type="project" value="InterPro"/>
</dbReference>
<keyword evidence="1 4" id="KW-0349">Heme</keyword>
<dbReference type="PROSITE" id="PS51007">
    <property type="entry name" value="CYTC"/>
    <property type="match status" value="1"/>
</dbReference>
<keyword evidence="6" id="KW-0472">Membrane</keyword>
<evidence type="ECO:0000256" key="2">
    <source>
        <dbReference type="ARBA" id="ARBA00022723"/>
    </source>
</evidence>
<feature type="transmembrane region" description="Helical" evidence="6">
    <location>
        <begin position="7"/>
        <end position="26"/>
    </location>
</feature>
<evidence type="ECO:0000256" key="5">
    <source>
        <dbReference type="SAM" id="MobiDB-lite"/>
    </source>
</evidence>
<keyword evidence="9" id="KW-1185">Reference proteome</keyword>
<sequence length="176" mass="18263">MKAPARVLLISTLVSVLVIGVALYRYNLILKGDGSKAPTVDAILPEVTGESANADVGKLPASKQSEKSESAKPAVGKAPTAKQLENGKKLYAQTTCGVCHGADGKADTPTAKAMKATDLTSGKFKHNKTNLDPVAYIAKVIAEGVPGTGMASFKAQLPEPSARMDLAEYVHSLSGK</sequence>
<dbReference type="Proteomes" id="UP000291236">
    <property type="component" value="Chromosome"/>
</dbReference>